<dbReference type="OrthoDB" id="306304at2759"/>
<sequence length="272" mass="30097">SEGLDARTTVPRSVASRIPLVVGPDKETGEDILQHVSMEFSREKLLQRAAENIFTWQLFSAGPYLSFRKESVSLLKKLYASKKVVKQELGLLEGLLGQLRELSVSTKTLNQVITMPSNSMHDAEDSSKCVVPVDDLQAHALEFLSEIHALDDALELLERSLRAGQLSCEEYVRRVSDIGREQFEARFLFARVAEAVNRVCAKTGQPLPTMPPRTTSKPAPGNGPIQVPTKMKSVDLLLREFPEVDSEMVKTVLNAVDGNVPDARVQLKAMLS</sequence>
<dbReference type="Proteomes" id="UP000284403">
    <property type="component" value="Unassembled WGS sequence"/>
</dbReference>
<dbReference type="PANTHER" id="PTHR23306:SF3">
    <property type="entry name" value="TUMOR SUPPRESSOR PROTEIN 101"/>
    <property type="match status" value="1"/>
</dbReference>
<comment type="subcellular location">
    <subcellularLocation>
        <location evidence="1">Endosome</location>
    </subcellularLocation>
</comment>
<dbReference type="PANTHER" id="PTHR23306">
    <property type="entry name" value="TUMOR SUSCEPTIBILITY GENE 101 PROTEIN-RELATED"/>
    <property type="match status" value="1"/>
</dbReference>
<dbReference type="SUPFAM" id="SSF140111">
    <property type="entry name" value="Endosomal sorting complex assembly domain"/>
    <property type="match status" value="1"/>
</dbReference>
<feature type="domain" description="SB" evidence="7">
    <location>
        <begin position="134"/>
        <end position="202"/>
    </location>
</feature>
<evidence type="ECO:0000256" key="4">
    <source>
        <dbReference type="ARBA" id="ARBA00022927"/>
    </source>
</evidence>
<dbReference type="GO" id="GO:0043130">
    <property type="term" value="F:ubiquitin binding"/>
    <property type="evidence" value="ECO:0007669"/>
    <property type="project" value="TreeGrafter"/>
</dbReference>
<dbReference type="Gene3D" id="6.10.140.820">
    <property type="match status" value="1"/>
</dbReference>
<dbReference type="GO" id="GO:0008333">
    <property type="term" value="P:endosome to lysosome transport"/>
    <property type="evidence" value="ECO:0007669"/>
    <property type="project" value="TreeGrafter"/>
</dbReference>
<evidence type="ECO:0000256" key="6">
    <source>
        <dbReference type="SAM" id="MobiDB-lite"/>
    </source>
</evidence>
<dbReference type="EMBL" id="MKKU01000426">
    <property type="protein sequence ID" value="RNF13019.1"/>
    <property type="molecule type" value="Genomic_DNA"/>
</dbReference>
<reference evidence="8 9" key="1">
    <citation type="journal article" date="2018" name="BMC Genomics">
        <title>Genomic comparison of Trypanosoma conorhini and Trypanosoma rangeli to Trypanosoma cruzi strains of high and low virulence.</title>
        <authorList>
            <person name="Bradwell K.R."/>
            <person name="Koparde V.N."/>
            <person name="Matveyev A.V."/>
            <person name="Serrano M.G."/>
            <person name="Alves J.M."/>
            <person name="Parikh H."/>
            <person name="Huang B."/>
            <person name="Lee V."/>
            <person name="Espinosa-Alvarez O."/>
            <person name="Ortiz P.A."/>
            <person name="Costa-Martins A.G."/>
            <person name="Teixeira M.M."/>
            <person name="Buck G.A."/>
        </authorList>
    </citation>
    <scope>NUCLEOTIDE SEQUENCE [LARGE SCALE GENOMIC DNA]</scope>
    <source>
        <strain evidence="8 9">025E</strain>
    </source>
</reference>
<evidence type="ECO:0000313" key="9">
    <source>
        <dbReference type="Proteomes" id="UP000284403"/>
    </source>
</evidence>
<feature type="region of interest" description="Disordered" evidence="6">
    <location>
        <begin position="204"/>
        <end position="228"/>
    </location>
</feature>
<evidence type="ECO:0000256" key="3">
    <source>
        <dbReference type="ARBA" id="ARBA00022753"/>
    </source>
</evidence>
<accession>A0A3R7KPT7</accession>
<proteinExistence type="predicted"/>
<keyword evidence="4 5" id="KW-0653">Protein transport</keyword>
<name>A0A3R7KPT7_9TRYP</name>
<dbReference type="GO" id="GO:0015031">
    <property type="term" value="P:protein transport"/>
    <property type="evidence" value="ECO:0007669"/>
    <property type="project" value="UniProtKB-UniRule"/>
</dbReference>
<evidence type="ECO:0000256" key="1">
    <source>
        <dbReference type="ARBA" id="ARBA00004177"/>
    </source>
</evidence>
<evidence type="ECO:0000256" key="2">
    <source>
        <dbReference type="ARBA" id="ARBA00022448"/>
    </source>
</evidence>
<keyword evidence="9" id="KW-1185">Reference proteome</keyword>
<dbReference type="AlphaFoldDB" id="A0A3R7KPT7"/>
<dbReference type="InterPro" id="IPR037202">
    <property type="entry name" value="ESCRT_assembly_dom"/>
</dbReference>
<protein>
    <recommendedName>
        <fullName evidence="7">SB domain-containing protein</fullName>
    </recommendedName>
</protein>
<feature type="non-terminal residue" evidence="8">
    <location>
        <position position="1"/>
    </location>
</feature>
<keyword evidence="3" id="KW-0967">Endosome</keyword>
<gene>
    <name evidence="8" type="ORF">Tco025E_06342</name>
</gene>
<dbReference type="InterPro" id="IPR017916">
    <property type="entry name" value="SB_dom"/>
</dbReference>
<dbReference type="GO" id="GO:0000813">
    <property type="term" value="C:ESCRT I complex"/>
    <property type="evidence" value="ECO:0007669"/>
    <property type="project" value="TreeGrafter"/>
</dbReference>
<dbReference type="PROSITE" id="PS51312">
    <property type="entry name" value="SB"/>
    <property type="match status" value="1"/>
</dbReference>
<comment type="caution">
    <text evidence="8">The sequence shown here is derived from an EMBL/GenBank/DDBJ whole genome shotgun (WGS) entry which is preliminary data.</text>
</comment>
<dbReference type="GeneID" id="40319953"/>
<keyword evidence="2 5" id="KW-0813">Transport</keyword>
<dbReference type="Pfam" id="PF09454">
    <property type="entry name" value="Vps23_core"/>
    <property type="match status" value="1"/>
</dbReference>
<dbReference type="RefSeq" id="XP_029226662.1">
    <property type="nucleotide sequence ID" value="XM_029373220.1"/>
</dbReference>
<dbReference type="InterPro" id="IPR052070">
    <property type="entry name" value="ESCRT-I_UEV_domain"/>
</dbReference>
<organism evidence="8 9">
    <name type="scientific">Trypanosoma conorhini</name>
    <dbReference type="NCBI Taxonomy" id="83891"/>
    <lineage>
        <taxon>Eukaryota</taxon>
        <taxon>Discoba</taxon>
        <taxon>Euglenozoa</taxon>
        <taxon>Kinetoplastea</taxon>
        <taxon>Metakinetoplastina</taxon>
        <taxon>Trypanosomatida</taxon>
        <taxon>Trypanosomatidae</taxon>
        <taxon>Trypanosoma</taxon>
    </lineage>
</organism>
<evidence type="ECO:0000259" key="7">
    <source>
        <dbReference type="PROSITE" id="PS51312"/>
    </source>
</evidence>
<evidence type="ECO:0000256" key="5">
    <source>
        <dbReference type="PROSITE-ProRule" id="PRU00644"/>
    </source>
</evidence>
<evidence type="ECO:0000313" key="8">
    <source>
        <dbReference type="EMBL" id="RNF13019.1"/>
    </source>
</evidence>